<comment type="caution">
    <text evidence="5">The sequence shown here is derived from an EMBL/GenBank/DDBJ whole genome shotgun (WGS) entry which is preliminary data.</text>
</comment>
<accession>A0ABQ4XBF2</accession>
<reference evidence="5" key="2">
    <citation type="submission" date="2022-01" db="EMBL/GenBank/DDBJ databases">
        <authorList>
            <person name="Yamashiro T."/>
            <person name="Shiraishi A."/>
            <person name="Satake H."/>
            <person name="Nakayama K."/>
        </authorList>
    </citation>
    <scope>NUCLEOTIDE SEQUENCE</scope>
</reference>
<evidence type="ECO:0000256" key="2">
    <source>
        <dbReference type="SAM" id="Coils"/>
    </source>
</evidence>
<feature type="region of interest" description="Disordered" evidence="3">
    <location>
        <begin position="475"/>
        <end position="499"/>
    </location>
</feature>
<feature type="domain" description="CCHC-type" evidence="4">
    <location>
        <begin position="76"/>
        <end position="91"/>
    </location>
</feature>
<dbReference type="PROSITE" id="PS50158">
    <property type="entry name" value="ZF_CCHC"/>
    <property type="match status" value="1"/>
</dbReference>
<dbReference type="InterPro" id="IPR001878">
    <property type="entry name" value="Znf_CCHC"/>
</dbReference>
<feature type="compositionally biased region" description="Polar residues" evidence="3">
    <location>
        <begin position="800"/>
        <end position="815"/>
    </location>
</feature>
<keyword evidence="1" id="KW-0479">Metal-binding</keyword>
<keyword evidence="1" id="KW-0863">Zinc-finger</keyword>
<evidence type="ECO:0000256" key="3">
    <source>
        <dbReference type="SAM" id="MobiDB-lite"/>
    </source>
</evidence>
<evidence type="ECO:0000259" key="4">
    <source>
        <dbReference type="PROSITE" id="PS50158"/>
    </source>
</evidence>
<dbReference type="EMBL" id="BQNB010009371">
    <property type="protein sequence ID" value="GJS62595.1"/>
    <property type="molecule type" value="Genomic_DNA"/>
</dbReference>
<evidence type="ECO:0000313" key="6">
    <source>
        <dbReference type="Proteomes" id="UP001151760"/>
    </source>
</evidence>
<sequence length="965" mass="108990">MKKNLALIAKYFKNIYKPTNNNLRTSSNSRNKNVDTSLRYKNDNQTGQFGNQRTVTVAGARETVGSQVVQQTGIQCFNCKEFGHFAKECRKPKRVKDYTYHKKKMLMCKQAEKGGPLQAEQADWLEDTDEEIDKQELEAHYSYMAKIQEVPTADSGTDTEPLEQVQYDAKYNVFANERQHSEQPESISNTCVVEKVDSNVIPDSPNMCDNDIQTDQNAEECDDEHAALANLIANLTLDTEENKKILKQLKKANASLTQELKECKSNLEESNTTRDSCLISLQSKQTELETYKTLIDRTVDYDKLEHKLNETLGLLAQKEVDIKECLKLKAYEISVVKEKHVELVKQSFLTKSRYEGLVKEKTKVRQNAVQNDWNEVGQNAVQNPTPAKGNGNGINGNPIRCYNCRGEGYYASNCTVKPRKRDAAYLQTQLLIAQKDEAGIQLNYEEFDFMAAADAYDKIEKVNANCNLQDNLQQASTSGTQTDNAPVYDSDGSAEKAQQKQQSLYNGKVLLEKHDPPAVYDSEETLQLAQKSRLKMKQLNKEIKPENYTKINHLSGAKFVRDFKSLAKEADESIAKHKAFELEIKRLLRAVVSQDLCLLCNENEYAKLWNDWCKKCEECKYDKVSYDRAYNDMQQKIERLQAQLGDQDPRSQASGRILHVYQIPLILCLRNLRMKTNSEQKDTTRGTSMNTQFRKQSILGKPPSSSGSKLYSVTPFPKSKGLPKIDEAHALSKPVTSNSVPSPQESKVVKNNNVIAPRMFRINPFKTSRVDNFVPNKYVKASIRTKPITVSQPHVITQKDVNSVTNGFSPKNVESTTRTRRPQPRNNPKSDKYVNGMKSRKKNQSANVKKLKKSGSKESIASPSKPRTFLRWLPTGRMFDLKGKIIDTSESVCQSDCFEGDNACTSNPQEPISKRFPNSTLYDSVSNCPSAVTADASDKRHQQQDSTSSTSTLATTITTDGNFDL</sequence>
<dbReference type="Pfam" id="PF00098">
    <property type="entry name" value="zf-CCHC"/>
    <property type="match status" value="1"/>
</dbReference>
<feature type="compositionally biased region" description="Basic residues" evidence="3">
    <location>
        <begin position="838"/>
        <end position="854"/>
    </location>
</feature>
<evidence type="ECO:0000256" key="1">
    <source>
        <dbReference type="PROSITE-ProRule" id="PRU00047"/>
    </source>
</evidence>
<reference evidence="5" key="1">
    <citation type="journal article" date="2022" name="Int. J. Mol. Sci.">
        <title>Draft Genome of Tanacetum Coccineum: Genomic Comparison of Closely Related Tanacetum-Family Plants.</title>
        <authorList>
            <person name="Yamashiro T."/>
            <person name="Shiraishi A."/>
            <person name="Nakayama K."/>
            <person name="Satake H."/>
        </authorList>
    </citation>
    <scope>NUCLEOTIDE SEQUENCE</scope>
</reference>
<protein>
    <submittedName>
        <fullName evidence="5">Integrase, catalytic region, zinc finger, CCHC-type containing protein</fullName>
    </submittedName>
</protein>
<keyword evidence="1" id="KW-0862">Zinc</keyword>
<feature type="coiled-coil region" evidence="2">
    <location>
        <begin position="239"/>
        <end position="273"/>
    </location>
</feature>
<feature type="compositionally biased region" description="Polar residues" evidence="3">
    <location>
        <begin position="685"/>
        <end position="695"/>
    </location>
</feature>
<gene>
    <name evidence="5" type="ORF">Tco_0657379</name>
</gene>
<feature type="compositionally biased region" description="Polar residues" evidence="3">
    <location>
        <begin position="475"/>
        <end position="484"/>
    </location>
</feature>
<keyword evidence="2" id="KW-0175">Coiled coil</keyword>
<name>A0ABQ4XBF2_9ASTR</name>
<dbReference type="SMART" id="SM00343">
    <property type="entry name" value="ZnF_C2HC"/>
    <property type="match status" value="2"/>
</dbReference>
<feature type="region of interest" description="Disordered" evidence="3">
    <location>
        <begin position="933"/>
        <end position="953"/>
    </location>
</feature>
<organism evidence="5 6">
    <name type="scientific">Tanacetum coccineum</name>
    <dbReference type="NCBI Taxonomy" id="301880"/>
    <lineage>
        <taxon>Eukaryota</taxon>
        <taxon>Viridiplantae</taxon>
        <taxon>Streptophyta</taxon>
        <taxon>Embryophyta</taxon>
        <taxon>Tracheophyta</taxon>
        <taxon>Spermatophyta</taxon>
        <taxon>Magnoliopsida</taxon>
        <taxon>eudicotyledons</taxon>
        <taxon>Gunneridae</taxon>
        <taxon>Pentapetalae</taxon>
        <taxon>asterids</taxon>
        <taxon>campanulids</taxon>
        <taxon>Asterales</taxon>
        <taxon>Asteraceae</taxon>
        <taxon>Asteroideae</taxon>
        <taxon>Anthemideae</taxon>
        <taxon>Anthemidinae</taxon>
        <taxon>Tanacetum</taxon>
    </lineage>
</organism>
<proteinExistence type="predicted"/>
<evidence type="ECO:0000313" key="5">
    <source>
        <dbReference type="EMBL" id="GJS62595.1"/>
    </source>
</evidence>
<dbReference type="InterPro" id="IPR036875">
    <property type="entry name" value="Znf_CCHC_sf"/>
</dbReference>
<dbReference type="SUPFAM" id="SSF57756">
    <property type="entry name" value="Retrovirus zinc finger-like domains"/>
    <property type="match status" value="2"/>
</dbReference>
<keyword evidence="6" id="KW-1185">Reference proteome</keyword>
<dbReference type="Proteomes" id="UP001151760">
    <property type="component" value="Unassembled WGS sequence"/>
</dbReference>
<feature type="region of interest" description="Disordered" evidence="3">
    <location>
        <begin position="677"/>
        <end position="713"/>
    </location>
</feature>
<feature type="region of interest" description="Disordered" evidence="3">
    <location>
        <begin position="800"/>
        <end position="864"/>
    </location>
</feature>
<dbReference type="Gene3D" id="4.10.60.10">
    <property type="entry name" value="Zinc finger, CCHC-type"/>
    <property type="match status" value="1"/>
</dbReference>